<dbReference type="SUPFAM" id="SSF57997">
    <property type="entry name" value="Tropomyosin"/>
    <property type="match status" value="1"/>
</dbReference>
<evidence type="ECO:0008006" key="5">
    <source>
        <dbReference type="Google" id="ProtNLM"/>
    </source>
</evidence>
<evidence type="ECO:0000313" key="3">
    <source>
        <dbReference type="EMBL" id="REF88850.1"/>
    </source>
</evidence>
<sequence length="386" mass="42605">MIFALGFLVAGLMALAFAPAFWRRALRLSRRRLETQVPLSVEEILADRDHLRAEFAIERRRLEIRTEEVVEAHAADRSELGRRAAALLMLQQTIEVQREELRTHSQALAKAEQEVAALSSERGALTGALYDADGLYQKKQEDLARLNQAHQSLSALADERLASHASADARAAGLELRLGDLSRTLVEAEKRFTERTAHAARLNDALVVARSNLEVLEGNYAVLQKKFDAGTARVAQLGKELDELRQQRDIDQGKLRALNIKIGVQEASLEDAKAREAKLSEQRDQQIERLRGSERALGEKYENLRAEFSALQGALDVARRRCETLEAELSRVGGRAKPAHVPETGESGAAIVRLAPVNGEAPPVRAPAEGESQEVPNLEMTNQTGT</sequence>
<dbReference type="RefSeq" id="WP_129396446.1">
    <property type="nucleotide sequence ID" value="NZ_CP025086.1"/>
</dbReference>
<keyword evidence="4" id="KW-1185">Reference proteome</keyword>
<dbReference type="OrthoDB" id="7826912at2"/>
<feature type="region of interest" description="Disordered" evidence="2">
    <location>
        <begin position="356"/>
        <end position="386"/>
    </location>
</feature>
<dbReference type="Gene3D" id="1.10.287.1490">
    <property type="match status" value="1"/>
</dbReference>
<protein>
    <recommendedName>
        <fullName evidence="5">Chromosome segregation ATPase</fullName>
    </recommendedName>
</protein>
<keyword evidence="1" id="KW-0175">Coiled coil</keyword>
<evidence type="ECO:0000256" key="1">
    <source>
        <dbReference type="SAM" id="Coils"/>
    </source>
</evidence>
<dbReference type="Proteomes" id="UP000256900">
    <property type="component" value="Unassembled WGS sequence"/>
</dbReference>
<organism evidence="3 4">
    <name type="scientific">Methylovirgula ligni</name>
    <dbReference type="NCBI Taxonomy" id="569860"/>
    <lineage>
        <taxon>Bacteria</taxon>
        <taxon>Pseudomonadati</taxon>
        <taxon>Pseudomonadota</taxon>
        <taxon>Alphaproteobacteria</taxon>
        <taxon>Hyphomicrobiales</taxon>
        <taxon>Beijerinckiaceae</taxon>
        <taxon>Methylovirgula</taxon>
    </lineage>
</organism>
<evidence type="ECO:0000313" key="4">
    <source>
        <dbReference type="Proteomes" id="UP000256900"/>
    </source>
</evidence>
<evidence type="ECO:0000256" key="2">
    <source>
        <dbReference type="SAM" id="MobiDB-lite"/>
    </source>
</evidence>
<dbReference type="AlphaFoldDB" id="A0A3D9Z3R3"/>
<feature type="coiled-coil region" evidence="1">
    <location>
        <begin position="94"/>
        <end position="328"/>
    </location>
</feature>
<name>A0A3D9Z3R3_9HYPH</name>
<gene>
    <name evidence="3" type="ORF">DES32_0059</name>
</gene>
<reference evidence="3 4" key="1">
    <citation type="submission" date="2018-08" db="EMBL/GenBank/DDBJ databases">
        <title>Genomic Encyclopedia of Type Strains, Phase IV (KMG-IV): sequencing the most valuable type-strain genomes for metagenomic binning, comparative biology and taxonomic classification.</title>
        <authorList>
            <person name="Goeker M."/>
        </authorList>
    </citation>
    <scope>NUCLEOTIDE SEQUENCE [LARGE SCALE GENOMIC DNA]</scope>
    <source>
        <strain evidence="3 4">BW863</strain>
    </source>
</reference>
<accession>A0A3D9Z3R3</accession>
<comment type="caution">
    <text evidence="3">The sequence shown here is derived from an EMBL/GenBank/DDBJ whole genome shotgun (WGS) entry which is preliminary data.</text>
</comment>
<proteinExistence type="predicted"/>
<dbReference type="EMBL" id="QUMO01000001">
    <property type="protein sequence ID" value="REF88850.1"/>
    <property type="molecule type" value="Genomic_DNA"/>
</dbReference>